<dbReference type="PROSITE" id="PS50294">
    <property type="entry name" value="WD_REPEATS_REGION"/>
    <property type="match status" value="1"/>
</dbReference>
<name>A0ABR1GC23_AURAN</name>
<dbReference type="Pfam" id="PF00400">
    <property type="entry name" value="WD40"/>
    <property type="match status" value="5"/>
</dbReference>
<dbReference type="SUPFAM" id="SSF50978">
    <property type="entry name" value="WD40 repeat-like"/>
    <property type="match status" value="1"/>
</dbReference>
<dbReference type="PANTHER" id="PTHR19848:SF8">
    <property type="entry name" value="F-BOX AND WD REPEAT DOMAIN CONTAINING 7"/>
    <property type="match status" value="1"/>
</dbReference>
<dbReference type="Proteomes" id="UP001363151">
    <property type="component" value="Unassembled WGS sequence"/>
</dbReference>
<reference evidence="1 2" key="1">
    <citation type="submission" date="2024-03" db="EMBL/GenBank/DDBJ databases">
        <title>Aureococcus anophagefferens CCMP1851 and Kratosvirus quantuckense: Draft genome of a second virus-susceptible host strain in the model system.</title>
        <authorList>
            <person name="Chase E."/>
            <person name="Truchon A.R."/>
            <person name="Schepens W."/>
            <person name="Wilhelm S.W."/>
        </authorList>
    </citation>
    <scope>NUCLEOTIDE SEQUENCE [LARGE SCALE GENOMIC DNA]</scope>
    <source>
        <strain evidence="1 2">CCMP1851</strain>
    </source>
</reference>
<dbReference type="InterPro" id="IPR015943">
    <property type="entry name" value="WD40/YVTN_repeat-like_dom_sf"/>
</dbReference>
<keyword evidence="2" id="KW-1185">Reference proteome</keyword>
<organism evidence="1 2">
    <name type="scientific">Aureococcus anophagefferens</name>
    <name type="common">Harmful bloom alga</name>
    <dbReference type="NCBI Taxonomy" id="44056"/>
    <lineage>
        <taxon>Eukaryota</taxon>
        <taxon>Sar</taxon>
        <taxon>Stramenopiles</taxon>
        <taxon>Ochrophyta</taxon>
        <taxon>Pelagophyceae</taxon>
        <taxon>Pelagomonadales</taxon>
        <taxon>Pelagomonadaceae</taxon>
        <taxon>Aureococcus</taxon>
    </lineage>
</organism>
<gene>
    <name evidence="1" type="ORF">SO694_00001842</name>
</gene>
<dbReference type="InterPro" id="IPR001680">
    <property type="entry name" value="WD40_rpt"/>
</dbReference>
<dbReference type="Gene3D" id="2.130.10.10">
    <property type="entry name" value="YVTN repeat-like/Quinoprotein amine dehydrogenase"/>
    <property type="match status" value="2"/>
</dbReference>
<evidence type="ECO:0000313" key="1">
    <source>
        <dbReference type="EMBL" id="KAK7253452.1"/>
    </source>
</evidence>
<dbReference type="SMART" id="SM00320">
    <property type="entry name" value="WD40"/>
    <property type="match status" value="7"/>
</dbReference>
<protein>
    <submittedName>
        <fullName evidence="1">WD repeat-containing protein</fullName>
    </submittedName>
</protein>
<dbReference type="KEGG" id="aaf:AURANDRAFT_63261"/>
<dbReference type="EMBL" id="JBBJCI010000035">
    <property type="protein sequence ID" value="KAK7253452.1"/>
    <property type="molecule type" value="Genomic_DNA"/>
</dbReference>
<comment type="caution">
    <text evidence="1">The sequence shown here is derived from an EMBL/GenBank/DDBJ whole genome shotgun (WGS) entry which is preliminary data.</text>
</comment>
<accession>A0ABR1GC23</accession>
<dbReference type="InterPro" id="IPR036322">
    <property type="entry name" value="WD40_repeat_dom_sf"/>
</dbReference>
<dbReference type="PROSITE" id="PS50082">
    <property type="entry name" value="WD_REPEATS_2"/>
    <property type="match status" value="2"/>
</dbReference>
<dbReference type="PANTHER" id="PTHR19848">
    <property type="entry name" value="WD40 REPEAT PROTEIN"/>
    <property type="match status" value="1"/>
</dbReference>
<dbReference type="PROSITE" id="PS00678">
    <property type="entry name" value="WD_REPEATS_1"/>
    <property type="match status" value="1"/>
</dbReference>
<dbReference type="InterPro" id="IPR019775">
    <property type="entry name" value="WD40_repeat_CS"/>
</dbReference>
<sequence>MVNSLPDDMGPIDPAKRDPNLPPAKYLGKPHIGQVKHESDVKGMAWSPDGTMMAAGGYDKKIIIWDVETFDKVRTIETEDWVECLDWSPDGELIGCGGGFDKKGKIYEFETGELMEDLEHGGIVYACAFAPKANVFACGCFEKMVTLWHSTRGHMITSITTEGVLKALAWHPENTAIASGGFCAAVTVWKMNVDEEKPKEEILWRNELENIAADCRSLAYSADGTKLVSGDWADKLILWDSATGEKIWEIANPEEKHYFAVAFSPEMDVVVAGGWDWRATMYRVADKEKLDDCYIGAETEDHVGGQTVRNVRFSPDGKVVAFCSDDRQVHFWPRDDKTRLPIGAEEDVE</sequence>
<proteinExistence type="predicted"/>
<evidence type="ECO:0000313" key="2">
    <source>
        <dbReference type="Proteomes" id="UP001363151"/>
    </source>
</evidence>